<feature type="non-terminal residue" evidence="3">
    <location>
        <position position="1"/>
    </location>
</feature>
<comment type="caution">
    <text evidence="3">The sequence shown here is derived from an EMBL/GenBank/DDBJ whole genome shotgun (WGS) entry which is preliminary data.</text>
</comment>
<sequence>SSLSHSSQPDRSTNHVIAARQVENSSAIDETTVDVSKLSKEELEKALKSAEILVAARKNATEAVERELAEKESEVMNATHVYEENKRKWEELDGLAAMKEEATATLNEQLQTANDEFDTAESAFTGAETGVKPYREKMDEYLAAH</sequence>
<feature type="compositionally biased region" description="Polar residues" evidence="2">
    <location>
        <begin position="1"/>
        <end position="15"/>
    </location>
</feature>
<feature type="region of interest" description="Disordered" evidence="2">
    <location>
        <begin position="1"/>
        <end position="23"/>
    </location>
</feature>
<organism evidence="3 4">
    <name type="scientific">Pristionchus fissidentatus</name>
    <dbReference type="NCBI Taxonomy" id="1538716"/>
    <lineage>
        <taxon>Eukaryota</taxon>
        <taxon>Metazoa</taxon>
        <taxon>Ecdysozoa</taxon>
        <taxon>Nematoda</taxon>
        <taxon>Chromadorea</taxon>
        <taxon>Rhabditida</taxon>
        <taxon>Rhabditina</taxon>
        <taxon>Diplogasteromorpha</taxon>
        <taxon>Diplogasteroidea</taxon>
        <taxon>Neodiplogasteridae</taxon>
        <taxon>Pristionchus</taxon>
    </lineage>
</organism>
<reference evidence="3" key="1">
    <citation type="submission" date="2023-10" db="EMBL/GenBank/DDBJ databases">
        <title>Genome assembly of Pristionchus species.</title>
        <authorList>
            <person name="Yoshida K."/>
            <person name="Sommer R.J."/>
        </authorList>
    </citation>
    <scope>NUCLEOTIDE SEQUENCE</scope>
    <source>
        <strain evidence="3">RS5133</strain>
    </source>
</reference>
<dbReference type="EMBL" id="BTSY01000005">
    <property type="protein sequence ID" value="GMT27346.1"/>
    <property type="molecule type" value="Genomic_DNA"/>
</dbReference>
<evidence type="ECO:0000256" key="1">
    <source>
        <dbReference type="SAM" id="Coils"/>
    </source>
</evidence>
<evidence type="ECO:0000313" key="4">
    <source>
        <dbReference type="Proteomes" id="UP001432322"/>
    </source>
</evidence>
<feature type="non-terminal residue" evidence="3">
    <location>
        <position position="145"/>
    </location>
</feature>
<evidence type="ECO:0000256" key="2">
    <source>
        <dbReference type="SAM" id="MobiDB-lite"/>
    </source>
</evidence>
<keyword evidence="1" id="KW-0175">Coiled coil</keyword>
<dbReference type="Proteomes" id="UP001432322">
    <property type="component" value="Unassembled WGS sequence"/>
</dbReference>
<accession>A0AAV5W589</accession>
<proteinExistence type="predicted"/>
<dbReference type="AlphaFoldDB" id="A0AAV5W589"/>
<evidence type="ECO:0000313" key="3">
    <source>
        <dbReference type="EMBL" id="GMT27346.1"/>
    </source>
</evidence>
<name>A0AAV5W589_9BILA</name>
<gene>
    <name evidence="3" type="ORF">PFISCL1PPCAC_18643</name>
</gene>
<feature type="coiled-coil region" evidence="1">
    <location>
        <begin position="40"/>
        <end position="123"/>
    </location>
</feature>
<keyword evidence="4" id="KW-1185">Reference proteome</keyword>
<protein>
    <submittedName>
        <fullName evidence="3">Uncharacterized protein</fullName>
    </submittedName>
</protein>